<dbReference type="GO" id="GO:0030435">
    <property type="term" value="P:sporulation resulting in formation of a cellular spore"/>
    <property type="evidence" value="ECO:0007669"/>
    <property type="project" value="InterPro"/>
</dbReference>
<sequence>MDKIDSVITSLNHSITINERKNIIITGVKKIDNFDENEFFMETSMGNLTLKGEELEIIKLDTYQGNVSIKGKVDSITYTEGDNKEKESGFFSKLFK</sequence>
<reference evidence="1" key="2">
    <citation type="journal article" date="2021" name="PeerJ">
        <title>Extensive microbial diversity within the chicken gut microbiome revealed by metagenomics and culture.</title>
        <authorList>
            <person name="Gilroy R."/>
            <person name="Ravi A."/>
            <person name="Getino M."/>
            <person name="Pursley I."/>
            <person name="Horton D.L."/>
            <person name="Alikhan N.F."/>
            <person name="Baker D."/>
            <person name="Gharbi K."/>
            <person name="Hall N."/>
            <person name="Watson M."/>
            <person name="Adriaenssens E.M."/>
            <person name="Foster-Nyarko E."/>
            <person name="Jarju S."/>
            <person name="Secka A."/>
            <person name="Antonio M."/>
            <person name="Oren A."/>
            <person name="Chaudhuri R.R."/>
            <person name="La Ragione R."/>
            <person name="Hildebrand F."/>
            <person name="Pallen M.J."/>
        </authorList>
    </citation>
    <scope>NUCLEOTIDE SEQUENCE</scope>
    <source>
        <strain evidence="1">CHK147-3167</strain>
    </source>
</reference>
<dbReference type="InterPro" id="IPR012504">
    <property type="entry name" value="Spore_YabP"/>
</dbReference>
<dbReference type="NCBIfam" id="TIGR02892">
    <property type="entry name" value="spore_yabP"/>
    <property type="match status" value="1"/>
</dbReference>
<dbReference type="AlphaFoldDB" id="A0A9D0ZTX5"/>
<proteinExistence type="predicted"/>
<protein>
    <submittedName>
        <fullName evidence="1">Sporulation protein YabP</fullName>
    </submittedName>
</protein>
<name>A0A9D0ZTX5_9FIRM</name>
<reference evidence="1" key="1">
    <citation type="submission" date="2020-10" db="EMBL/GenBank/DDBJ databases">
        <authorList>
            <person name="Gilroy R."/>
        </authorList>
    </citation>
    <scope>NUCLEOTIDE SEQUENCE</scope>
    <source>
        <strain evidence="1">CHK147-3167</strain>
    </source>
</reference>
<dbReference type="Gene3D" id="2.60.40.2000">
    <property type="match status" value="1"/>
</dbReference>
<dbReference type="Pfam" id="PF07873">
    <property type="entry name" value="YabP"/>
    <property type="match status" value="1"/>
</dbReference>
<dbReference type="InterPro" id="IPR022476">
    <property type="entry name" value="Spore_YabP/YqfC"/>
</dbReference>
<evidence type="ECO:0000313" key="2">
    <source>
        <dbReference type="Proteomes" id="UP000886786"/>
    </source>
</evidence>
<gene>
    <name evidence="1" type="primary">yabP</name>
    <name evidence="1" type="ORF">IAB27_06825</name>
</gene>
<dbReference type="PIRSF" id="PIRSF011576">
    <property type="entry name" value="YabP"/>
    <property type="match status" value="1"/>
</dbReference>
<dbReference type="EMBL" id="DVFV01000117">
    <property type="protein sequence ID" value="HIQ91315.1"/>
    <property type="molecule type" value="Genomic_DNA"/>
</dbReference>
<dbReference type="Proteomes" id="UP000886786">
    <property type="component" value="Unassembled WGS sequence"/>
</dbReference>
<dbReference type="InterPro" id="IPR038705">
    <property type="entry name" value="YabP_sf"/>
</dbReference>
<organism evidence="1 2">
    <name type="scientific">Candidatus Coprosoma intestinipullorum</name>
    <dbReference type="NCBI Taxonomy" id="2840752"/>
    <lineage>
        <taxon>Bacteria</taxon>
        <taxon>Bacillati</taxon>
        <taxon>Bacillota</taxon>
        <taxon>Bacillota incertae sedis</taxon>
        <taxon>Candidatus Coprosoma</taxon>
    </lineage>
</organism>
<accession>A0A9D0ZTX5</accession>
<evidence type="ECO:0000313" key="1">
    <source>
        <dbReference type="EMBL" id="HIQ91315.1"/>
    </source>
</evidence>
<comment type="caution">
    <text evidence="1">The sequence shown here is derived from an EMBL/GenBank/DDBJ whole genome shotgun (WGS) entry which is preliminary data.</text>
</comment>